<gene>
    <name evidence="3" type="ORF">EDD74_10120</name>
    <name evidence="2" type="ORF">FAEUMB_07440</name>
</gene>
<name>A0A4R3JUP7_9FIRM</name>
<comment type="caution">
    <text evidence="3">The sequence shown here is derived from an EMBL/GenBank/DDBJ whole genome shotgun (WGS) entry which is preliminary data.</text>
</comment>
<dbReference type="EMBL" id="SLZV01000001">
    <property type="protein sequence ID" value="TCS70172.1"/>
    <property type="molecule type" value="Genomic_DNA"/>
</dbReference>
<organism evidence="3 4">
    <name type="scientific">Faecalimonas umbilicata</name>
    <dbReference type="NCBI Taxonomy" id="1912855"/>
    <lineage>
        <taxon>Bacteria</taxon>
        <taxon>Bacillati</taxon>
        <taxon>Bacillota</taxon>
        <taxon>Clostridia</taxon>
        <taxon>Lachnospirales</taxon>
        <taxon>Lachnospiraceae</taxon>
        <taxon>Faecalimonas</taxon>
    </lineage>
</organism>
<dbReference type="InterPro" id="IPR000073">
    <property type="entry name" value="AB_hydrolase_1"/>
</dbReference>
<dbReference type="Proteomes" id="UP000294613">
    <property type="component" value="Unassembled WGS sequence"/>
</dbReference>
<dbReference type="PANTHER" id="PTHR43194">
    <property type="entry name" value="HYDROLASE ALPHA/BETA FOLD FAMILY"/>
    <property type="match status" value="1"/>
</dbReference>
<dbReference type="RefSeq" id="WP_008977345.1">
    <property type="nucleotide sequence ID" value="NZ_BHEO01000002.1"/>
</dbReference>
<protein>
    <submittedName>
        <fullName evidence="3">Pimeloyl-ACP methyl ester carboxylesterase</fullName>
    </submittedName>
</protein>
<dbReference type="InterPro" id="IPR029058">
    <property type="entry name" value="AB_hydrolase_fold"/>
</dbReference>
<reference evidence="3 4" key="2">
    <citation type="submission" date="2019-03" db="EMBL/GenBank/DDBJ databases">
        <title>Genomic Encyclopedia of Type Strains, Phase IV (KMG-IV): sequencing the most valuable type-strain genomes for metagenomic binning, comparative biology and taxonomic classification.</title>
        <authorList>
            <person name="Goeker M."/>
        </authorList>
    </citation>
    <scope>NUCLEOTIDE SEQUENCE [LARGE SCALE GENOMIC DNA]</scope>
    <source>
        <strain evidence="3 4">DSM 103426</strain>
    </source>
</reference>
<dbReference type="Proteomes" id="UP000702954">
    <property type="component" value="Unassembled WGS sequence"/>
</dbReference>
<dbReference type="InterPro" id="IPR050228">
    <property type="entry name" value="Carboxylesterase_BioH"/>
</dbReference>
<dbReference type="SUPFAM" id="SSF53474">
    <property type="entry name" value="alpha/beta-Hydrolases"/>
    <property type="match status" value="1"/>
</dbReference>
<evidence type="ECO:0000259" key="1">
    <source>
        <dbReference type="Pfam" id="PF00561"/>
    </source>
</evidence>
<dbReference type="Pfam" id="PF00561">
    <property type="entry name" value="Abhydrolase_1"/>
    <property type="match status" value="1"/>
</dbReference>
<sequence>MRYECEQVELKRKDDGTDLYLTKFWCPASWQDKNILMVHGLTYTQHVFDIKYKDYSVCEYFAKNGYTVWRLDLSGYGKSGKYEDGWKVTTQHAAEDEIYALEKICELQGVEKLDLLGWSWGTMTTSKVASQRPDLLKKVVWLGPCFGGAFEATPVTEPFSYLNYGYVIRVWQHVPGTNDLVTDFDTVEPELHGMWVDHTYAQDGGHGRPNGGAKEIMEIGDGWLIDTKAVKVPVLIITGDNDFYVNIDRCYQAEKELPEGSKLLHLHGAGHAMYLEKDYYQTTREAILKFISE</sequence>
<keyword evidence="5" id="KW-1185">Reference proteome</keyword>
<dbReference type="EMBL" id="BHEO01000002">
    <property type="protein sequence ID" value="GBU04203.1"/>
    <property type="molecule type" value="Genomic_DNA"/>
</dbReference>
<dbReference type="AlphaFoldDB" id="A0A4R3JUP7"/>
<evidence type="ECO:0000313" key="2">
    <source>
        <dbReference type="EMBL" id="GBU04203.1"/>
    </source>
</evidence>
<evidence type="ECO:0000313" key="4">
    <source>
        <dbReference type="Proteomes" id="UP000294613"/>
    </source>
</evidence>
<reference evidence="2 5" key="1">
    <citation type="journal article" date="2018" name="Int. J. Syst. Evol. Microbiol.">
        <title>Draft Genome Sequence of Faecalimonas umbilicata JCM 30896T, an Acetate-Producing Bacterium Isolated from Human Feces.</title>
        <authorList>
            <person name="Sakamoto M."/>
            <person name="Ikeyama N."/>
            <person name="Yuki M."/>
            <person name="Ohkuma M."/>
        </authorList>
    </citation>
    <scope>NUCLEOTIDE SEQUENCE [LARGE SCALE GENOMIC DNA]</scope>
    <source>
        <strain evidence="2 5">EGH7</strain>
    </source>
</reference>
<proteinExistence type="predicted"/>
<accession>A0A4R3JUP7</accession>
<dbReference type="PANTHER" id="PTHR43194:SF2">
    <property type="entry name" value="PEROXISOMAL MEMBRANE PROTEIN LPX1"/>
    <property type="match status" value="1"/>
</dbReference>
<feature type="domain" description="AB hydrolase-1" evidence="1">
    <location>
        <begin position="35"/>
        <end position="277"/>
    </location>
</feature>
<dbReference type="Gene3D" id="3.40.50.1820">
    <property type="entry name" value="alpha/beta hydrolase"/>
    <property type="match status" value="1"/>
</dbReference>
<evidence type="ECO:0000313" key="3">
    <source>
        <dbReference type="EMBL" id="TCS70172.1"/>
    </source>
</evidence>
<evidence type="ECO:0000313" key="5">
    <source>
        <dbReference type="Proteomes" id="UP000702954"/>
    </source>
</evidence>